<dbReference type="Gene3D" id="2.40.50.140">
    <property type="entry name" value="Nucleic acid-binding proteins"/>
    <property type="match status" value="1"/>
</dbReference>
<accession>A0A6S7HI12</accession>
<dbReference type="EMBL" id="CACRXK020004446">
    <property type="protein sequence ID" value="CAB4002780.1"/>
    <property type="molecule type" value="Genomic_DNA"/>
</dbReference>
<dbReference type="OrthoDB" id="1751331at2759"/>
<sequence>MGHIELVLWRERAESVTFNEGDVLCLENVVSKFNNIFTLTMTFETAISKVDDQMANMAVRNVKRQLSRPSNVVSLNTSIHAVKEFQCTLSCLSCRKTISPNSVEGNLITCPTCSTMFLTERATLNNSCMILLEDNRWFKLTPV</sequence>
<comment type="caution">
    <text evidence="1">The sequence shown here is derived from an EMBL/GenBank/DDBJ whole genome shotgun (WGS) entry which is preliminary data.</text>
</comment>
<evidence type="ECO:0000313" key="2">
    <source>
        <dbReference type="Proteomes" id="UP001152795"/>
    </source>
</evidence>
<dbReference type="AlphaFoldDB" id="A0A6S7HI12"/>
<keyword evidence="2" id="KW-1185">Reference proteome</keyword>
<evidence type="ECO:0000313" key="1">
    <source>
        <dbReference type="EMBL" id="CAB4002780.1"/>
    </source>
</evidence>
<gene>
    <name evidence="1" type="ORF">PACLA_8A035058</name>
</gene>
<proteinExistence type="predicted"/>
<dbReference type="Proteomes" id="UP001152795">
    <property type="component" value="Unassembled WGS sequence"/>
</dbReference>
<reference evidence="1" key="1">
    <citation type="submission" date="2020-04" db="EMBL/GenBank/DDBJ databases">
        <authorList>
            <person name="Alioto T."/>
            <person name="Alioto T."/>
            <person name="Gomez Garrido J."/>
        </authorList>
    </citation>
    <scope>NUCLEOTIDE SEQUENCE</scope>
    <source>
        <strain evidence="1">A484AB</strain>
    </source>
</reference>
<protein>
    <submittedName>
        <fullName evidence="1">Uncharacterized protein</fullName>
    </submittedName>
</protein>
<name>A0A6S7HI12_PARCT</name>
<organism evidence="1 2">
    <name type="scientific">Paramuricea clavata</name>
    <name type="common">Red gorgonian</name>
    <name type="synonym">Violescent sea-whip</name>
    <dbReference type="NCBI Taxonomy" id="317549"/>
    <lineage>
        <taxon>Eukaryota</taxon>
        <taxon>Metazoa</taxon>
        <taxon>Cnidaria</taxon>
        <taxon>Anthozoa</taxon>
        <taxon>Octocorallia</taxon>
        <taxon>Malacalcyonacea</taxon>
        <taxon>Plexauridae</taxon>
        <taxon>Paramuricea</taxon>
    </lineage>
</organism>
<dbReference type="InterPro" id="IPR012340">
    <property type="entry name" value="NA-bd_OB-fold"/>
</dbReference>
<dbReference type="SUPFAM" id="SSF50249">
    <property type="entry name" value="Nucleic acid-binding proteins"/>
    <property type="match status" value="1"/>
</dbReference>